<dbReference type="InterPro" id="IPR035901">
    <property type="entry name" value="GIY-YIG_endonuc_sf"/>
</dbReference>
<dbReference type="STRING" id="471704.A0A151J993"/>
<dbReference type="InterPro" id="IPR058912">
    <property type="entry name" value="HTH_animal"/>
</dbReference>
<evidence type="ECO:0000313" key="2">
    <source>
        <dbReference type="EMBL" id="KYN21604.1"/>
    </source>
</evidence>
<name>A0A151J993_9HYME</name>
<dbReference type="EMBL" id="KQ979429">
    <property type="protein sequence ID" value="KYN21604.1"/>
    <property type="molecule type" value="Genomic_DNA"/>
</dbReference>
<dbReference type="Gene3D" id="3.40.1440.10">
    <property type="entry name" value="GIY-YIG endonuclease"/>
    <property type="match status" value="1"/>
</dbReference>
<dbReference type="PANTHER" id="PTHR21301:SF10">
    <property type="entry name" value="REVERSE TRANSCRIPTASE DOMAIN-CONTAINING PROTEIN"/>
    <property type="match status" value="1"/>
</dbReference>
<dbReference type="AlphaFoldDB" id="A0A151J993"/>
<dbReference type="InterPro" id="IPR000305">
    <property type="entry name" value="GIY-YIG_endonuc"/>
</dbReference>
<feature type="domain" description="GIY-YIG" evidence="1">
    <location>
        <begin position="226"/>
        <end position="316"/>
    </location>
</feature>
<organism evidence="2 3">
    <name type="scientific">Trachymyrmex cornetzi</name>
    <dbReference type="NCBI Taxonomy" id="471704"/>
    <lineage>
        <taxon>Eukaryota</taxon>
        <taxon>Metazoa</taxon>
        <taxon>Ecdysozoa</taxon>
        <taxon>Arthropoda</taxon>
        <taxon>Hexapoda</taxon>
        <taxon>Insecta</taxon>
        <taxon>Pterygota</taxon>
        <taxon>Neoptera</taxon>
        <taxon>Endopterygota</taxon>
        <taxon>Hymenoptera</taxon>
        <taxon>Apocrita</taxon>
        <taxon>Aculeata</taxon>
        <taxon>Formicoidea</taxon>
        <taxon>Formicidae</taxon>
        <taxon>Myrmicinae</taxon>
        <taxon>Trachymyrmex</taxon>
    </lineage>
</organism>
<dbReference type="Pfam" id="PF01541">
    <property type="entry name" value="GIY-YIG"/>
    <property type="match status" value="1"/>
</dbReference>
<dbReference type="Pfam" id="PF26215">
    <property type="entry name" value="HTH_animal"/>
    <property type="match status" value="1"/>
</dbReference>
<dbReference type="SUPFAM" id="SSF82771">
    <property type="entry name" value="GIY-YIG endonuclease"/>
    <property type="match status" value="1"/>
</dbReference>
<gene>
    <name evidence="2" type="ORF">ALC57_06020</name>
</gene>
<dbReference type="PROSITE" id="PS50164">
    <property type="entry name" value="GIY_YIG"/>
    <property type="match status" value="1"/>
</dbReference>
<dbReference type="CDD" id="cd10442">
    <property type="entry name" value="GIY-YIG_PLEs"/>
    <property type="match status" value="1"/>
</dbReference>
<dbReference type="Proteomes" id="UP000078492">
    <property type="component" value="Unassembled WGS sequence"/>
</dbReference>
<evidence type="ECO:0000259" key="1">
    <source>
        <dbReference type="PROSITE" id="PS50164"/>
    </source>
</evidence>
<proteinExistence type="predicted"/>
<accession>A0A151J993</accession>
<protein>
    <recommendedName>
        <fullName evidence="1">GIY-YIG domain-containing protein</fullName>
    </recommendedName>
</protein>
<reference evidence="2 3" key="1">
    <citation type="submission" date="2015-09" db="EMBL/GenBank/DDBJ databases">
        <title>Trachymyrmex cornetzi WGS genome.</title>
        <authorList>
            <person name="Nygaard S."/>
            <person name="Hu H."/>
            <person name="Boomsma J."/>
            <person name="Zhang G."/>
        </authorList>
    </citation>
    <scope>NUCLEOTIDE SEQUENCE [LARGE SCALE GENOMIC DNA]</scope>
    <source>
        <strain evidence="2">Tcor2-1</strain>
        <tissue evidence="2">Whole body</tissue>
    </source>
</reference>
<evidence type="ECO:0000313" key="3">
    <source>
        <dbReference type="Proteomes" id="UP000078492"/>
    </source>
</evidence>
<sequence length="336" mass="39678">MQDLETEALDILGVPLPFYFRYVDDILTAVPIDSIDHVLTVFNSFHERLQFTLENGGDKINFLDLTLIKNKDRLEMDWYHKPTFSGRYLNFLSAHPLSQKRGVVFGIIDRAMLLSDEKFHKKNITFVINTLLRNDYPIEFIFDNISIRIKFLLSRRVQFEQNSSLNNNIDDDVERTSWFLIPYTNNTANEFIRICKKENVKTAFYSNNKLNRFIKVQKDTLPRNQNKNVVYKIKCRDCDATYVGQTGRKLNTRINEHRNSINWKTNTQSVITNHRLEVNHEFDWENIQILDKERNLSKRLISEKAHILMQKNGLNLRSDTDGLHHTYTTMLNELTN</sequence>
<keyword evidence="3" id="KW-1185">Reference proteome</keyword>
<dbReference type="PANTHER" id="PTHR21301">
    <property type="entry name" value="REVERSE TRANSCRIPTASE"/>
    <property type="match status" value="1"/>
</dbReference>